<organism evidence="1">
    <name type="scientific">uncultured Thiotrichaceae bacterium</name>
    <dbReference type="NCBI Taxonomy" id="298394"/>
    <lineage>
        <taxon>Bacteria</taxon>
        <taxon>Pseudomonadati</taxon>
        <taxon>Pseudomonadota</taxon>
        <taxon>Gammaproteobacteria</taxon>
        <taxon>Thiotrichales</taxon>
        <taxon>Thiotrichaceae</taxon>
        <taxon>environmental samples</taxon>
    </lineage>
</organism>
<proteinExistence type="predicted"/>
<sequence length="624" mass="72483">MEFSEYRDIVKGLKIGKKLPDSIYVHESRLSELPENLAKLALNTSDQFKIKKNSWNILKFYKKDFKIAYLNYPDFETNSYPPLNLSQLVDLEKQSARKSDYSKSENPPILHRKETFVSESFPLAPLFKEITIEGEAIGLYEKTNRIGFKKNWEKLIKSKGYYLDKKGRLKPLTDKPIPPSQPSDFKGEVERHKTAINRNQLSQPMQVLARHNYLNGEYGILDYGCGKGDDVRELEAHGIDVTGWDPVHRPDEKYSNRDIVNLGFVLNVIEDRQERTETLTNAWKHADKALVIAVMVAGESVISQFKPYKDGIITSRNTFQKYYSQSEIRYYIESALDETAIAVGQGIFLVFKDKLEEQLFLSERQHIKRDWKQKTQRQLALKPKKIRKDVIDKNIELFTDYWETTLELGRIPANNEFEFSDQIRRLCGSHNKAHKALLKHFGEAVYQEANERRREDLLIYFALSMFERRKPQTKMPESLKRDIKAFFPTYQKALEESRELLFSVGNPTIIEAACKAAFKTLGCGHMEEGHSFAFHKSHLGDLPSELRIYVACATQLYGDIDDFQLLKAHITSGKVSLMRYDDWSKNEPLLLERVKIKLRELDIDFFDYSGKFEPVPLTNKQPFV</sequence>
<evidence type="ECO:0000313" key="1">
    <source>
        <dbReference type="EMBL" id="CAA6825853.1"/>
    </source>
</evidence>
<name>A0A6S6UAN7_9GAMM</name>
<dbReference type="SUPFAM" id="SSF53335">
    <property type="entry name" value="S-adenosyl-L-methionine-dependent methyltransferases"/>
    <property type="match status" value="1"/>
</dbReference>
<dbReference type="NCBIfam" id="TIGR04096">
    <property type="entry name" value="dnd_rel_methyl"/>
    <property type="match status" value="1"/>
</dbReference>
<gene>
    <name evidence="1" type="ORF">HELGO_WM8047</name>
</gene>
<dbReference type="InterPro" id="IPR029063">
    <property type="entry name" value="SAM-dependent_MTases_sf"/>
</dbReference>
<dbReference type="Gene3D" id="3.40.50.150">
    <property type="entry name" value="Vaccinia Virus protein VP39"/>
    <property type="match status" value="1"/>
</dbReference>
<dbReference type="AlphaFoldDB" id="A0A6S6UAN7"/>
<dbReference type="EMBL" id="CACVAY010000129">
    <property type="protein sequence ID" value="CAA6825853.1"/>
    <property type="molecule type" value="Genomic_DNA"/>
</dbReference>
<reference evidence="1" key="1">
    <citation type="submission" date="2020-01" db="EMBL/GenBank/DDBJ databases">
        <authorList>
            <person name="Meier V. D."/>
            <person name="Meier V D."/>
        </authorList>
    </citation>
    <scope>NUCLEOTIDE SEQUENCE</scope>
    <source>
        <strain evidence="1">HLG_WM_MAG_07</strain>
    </source>
</reference>
<accession>A0A6S6UAN7</accession>
<evidence type="ECO:0008006" key="2">
    <source>
        <dbReference type="Google" id="ProtNLM"/>
    </source>
</evidence>
<dbReference type="InterPro" id="IPR024019">
    <property type="entry name" value="CHP04096"/>
</dbReference>
<protein>
    <recommendedName>
        <fullName evidence="2">DNA phosphorothioation-associated methyltransferase</fullName>
    </recommendedName>
</protein>